<proteinExistence type="predicted"/>
<protein>
    <submittedName>
        <fullName evidence="2">Uncharacterized protein</fullName>
    </submittedName>
</protein>
<evidence type="ECO:0000313" key="2">
    <source>
        <dbReference type="EMBL" id="GFH26402.1"/>
    </source>
</evidence>
<comment type="caution">
    <text evidence="2">The sequence shown here is derived from an EMBL/GenBank/DDBJ whole genome shotgun (WGS) entry which is preliminary data.</text>
</comment>
<gene>
    <name evidence="2" type="ORF">HaLaN_24546</name>
</gene>
<dbReference type="Proteomes" id="UP000485058">
    <property type="component" value="Unassembled WGS sequence"/>
</dbReference>
<sequence length="209" mass="22832">MGEHCQQQQPPKGIAEQREFVFDPATQIGVGIDPGVTKAVSAVFGVWDQESSQLRWLAPIKPHLQHLEAASSAGTFLVANLKHITVTLATWEAVWEVYLDPNWMDMAKVSMERHGSAKQLVVFFGAASIGTRGGWGANAVLRACCKVVCRPRGSDQLWGRVVLVNEHRTTRVSSAVNGQQPCEEQLDHEQPTMRAGWKPPAAPSLESAA</sequence>
<name>A0A6A0A4U5_HAELA</name>
<organism evidence="2 3">
    <name type="scientific">Haematococcus lacustris</name>
    <name type="common">Green alga</name>
    <name type="synonym">Haematococcus pluvialis</name>
    <dbReference type="NCBI Taxonomy" id="44745"/>
    <lineage>
        <taxon>Eukaryota</taxon>
        <taxon>Viridiplantae</taxon>
        <taxon>Chlorophyta</taxon>
        <taxon>core chlorophytes</taxon>
        <taxon>Chlorophyceae</taxon>
        <taxon>CS clade</taxon>
        <taxon>Chlamydomonadales</taxon>
        <taxon>Haematococcaceae</taxon>
        <taxon>Haematococcus</taxon>
    </lineage>
</organism>
<evidence type="ECO:0000313" key="3">
    <source>
        <dbReference type="Proteomes" id="UP000485058"/>
    </source>
</evidence>
<dbReference type="AlphaFoldDB" id="A0A6A0A4U5"/>
<accession>A0A6A0A4U5</accession>
<feature type="region of interest" description="Disordered" evidence="1">
    <location>
        <begin position="174"/>
        <end position="209"/>
    </location>
</feature>
<reference evidence="2 3" key="1">
    <citation type="submission" date="2020-02" db="EMBL/GenBank/DDBJ databases">
        <title>Draft genome sequence of Haematococcus lacustris strain NIES-144.</title>
        <authorList>
            <person name="Morimoto D."/>
            <person name="Nakagawa S."/>
            <person name="Yoshida T."/>
            <person name="Sawayama S."/>
        </authorList>
    </citation>
    <scope>NUCLEOTIDE SEQUENCE [LARGE SCALE GENOMIC DNA]</scope>
    <source>
        <strain evidence="2 3">NIES-144</strain>
    </source>
</reference>
<keyword evidence="3" id="KW-1185">Reference proteome</keyword>
<evidence type="ECO:0000256" key="1">
    <source>
        <dbReference type="SAM" id="MobiDB-lite"/>
    </source>
</evidence>
<dbReference type="EMBL" id="BLLF01003117">
    <property type="protein sequence ID" value="GFH26402.1"/>
    <property type="molecule type" value="Genomic_DNA"/>
</dbReference>